<dbReference type="PROSITE" id="PS50157">
    <property type="entry name" value="ZINC_FINGER_C2H2_2"/>
    <property type="match status" value="1"/>
</dbReference>
<dbReference type="InterPro" id="IPR044246">
    <property type="entry name" value="ZFP3-like"/>
</dbReference>
<dbReference type="GO" id="GO:0009788">
    <property type="term" value="P:negative regulation of abscisic acid-activated signaling pathway"/>
    <property type="evidence" value="ECO:0007669"/>
    <property type="project" value="InterPro"/>
</dbReference>
<dbReference type="PANTHER" id="PTHR47287">
    <property type="entry name" value="C2H2 AND C2HC ZINC FINGERS SUPERFAMILY PROTEIN"/>
    <property type="match status" value="1"/>
</dbReference>
<keyword evidence="4" id="KW-0862">Zinc</keyword>
<dbReference type="PROSITE" id="PS00028">
    <property type="entry name" value="ZINC_FINGER_C2H2_1"/>
    <property type="match status" value="1"/>
</dbReference>
<evidence type="ECO:0000256" key="6">
    <source>
        <dbReference type="PROSITE-ProRule" id="PRU00042"/>
    </source>
</evidence>
<dbReference type="InterPro" id="IPR013087">
    <property type="entry name" value="Znf_C2H2_type"/>
</dbReference>
<evidence type="ECO:0000256" key="1">
    <source>
        <dbReference type="ARBA" id="ARBA00004123"/>
    </source>
</evidence>
<evidence type="ECO:0000259" key="8">
    <source>
        <dbReference type="PROSITE" id="PS50157"/>
    </source>
</evidence>
<dbReference type="PANTHER" id="PTHR47287:SF15">
    <property type="entry name" value="ZINC FINGER PROTEIN 3-LIKE"/>
    <property type="match status" value="1"/>
</dbReference>
<feature type="compositionally biased region" description="Low complexity" evidence="7">
    <location>
        <begin position="26"/>
        <end position="37"/>
    </location>
</feature>
<dbReference type="GO" id="GO:0005634">
    <property type="term" value="C:nucleus"/>
    <property type="evidence" value="ECO:0007669"/>
    <property type="project" value="UniProtKB-SubCell"/>
</dbReference>
<dbReference type="GO" id="GO:0008270">
    <property type="term" value="F:zinc ion binding"/>
    <property type="evidence" value="ECO:0007669"/>
    <property type="project" value="UniProtKB-KW"/>
</dbReference>
<gene>
    <name evidence="9" type="ORF">KP509_08G034400</name>
</gene>
<evidence type="ECO:0000256" key="5">
    <source>
        <dbReference type="ARBA" id="ARBA00023242"/>
    </source>
</evidence>
<protein>
    <recommendedName>
        <fullName evidence="8">C2H2-type domain-containing protein</fullName>
    </recommendedName>
</protein>
<name>A0A8T2U5V3_CERRI</name>
<dbReference type="Proteomes" id="UP000825935">
    <property type="component" value="Chromosome 8"/>
</dbReference>
<accession>A0A8T2U5V3</accession>
<keyword evidence="3 6" id="KW-0863">Zinc-finger</keyword>
<dbReference type="Gene3D" id="3.30.160.60">
    <property type="entry name" value="Classic Zinc Finger"/>
    <property type="match status" value="1"/>
</dbReference>
<reference evidence="9" key="1">
    <citation type="submission" date="2021-08" db="EMBL/GenBank/DDBJ databases">
        <title>WGS assembly of Ceratopteris richardii.</title>
        <authorList>
            <person name="Marchant D.B."/>
            <person name="Chen G."/>
            <person name="Jenkins J."/>
            <person name="Shu S."/>
            <person name="Leebens-Mack J."/>
            <person name="Grimwood J."/>
            <person name="Schmutz J."/>
            <person name="Soltis P."/>
            <person name="Soltis D."/>
            <person name="Chen Z.-H."/>
        </authorList>
    </citation>
    <scope>NUCLEOTIDE SEQUENCE</scope>
    <source>
        <strain evidence="9">Whitten #5841</strain>
        <tissue evidence="9">Leaf</tissue>
    </source>
</reference>
<proteinExistence type="predicted"/>
<dbReference type="EMBL" id="CM035413">
    <property type="protein sequence ID" value="KAH7431177.1"/>
    <property type="molecule type" value="Genomic_DNA"/>
</dbReference>
<evidence type="ECO:0000256" key="2">
    <source>
        <dbReference type="ARBA" id="ARBA00022723"/>
    </source>
</evidence>
<evidence type="ECO:0000256" key="3">
    <source>
        <dbReference type="ARBA" id="ARBA00022771"/>
    </source>
</evidence>
<feature type="domain" description="C2H2-type" evidence="8">
    <location>
        <begin position="150"/>
        <end position="177"/>
    </location>
</feature>
<evidence type="ECO:0000256" key="4">
    <source>
        <dbReference type="ARBA" id="ARBA00022833"/>
    </source>
</evidence>
<keyword evidence="5" id="KW-0539">Nucleus</keyword>
<comment type="caution">
    <text evidence="9">The sequence shown here is derived from an EMBL/GenBank/DDBJ whole genome shotgun (WGS) entry which is preliminary data.</text>
</comment>
<evidence type="ECO:0000313" key="9">
    <source>
        <dbReference type="EMBL" id="KAH7431177.1"/>
    </source>
</evidence>
<dbReference type="InterPro" id="IPR036236">
    <property type="entry name" value="Znf_C2H2_sf"/>
</dbReference>
<keyword evidence="10" id="KW-1185">Reference proteome</keyword>
<evidence type="ECO:0000313" key="10">
    <source>
        <dbReference type="Proteomes" id="UP000825935"/>
    </source>
</evidence>
<feature type="compositionally biased region" description="Polar residues" evidence="7">
    <location>
        <begin position="1"/>
        <end position="11"/>
    </location>
</feature>
<organism evidence="9 10">
    <name type="scientific">Ceratopteris richardii</name>
    <name type="common">Triangle waterfern</name>
    <dbReference type="NCBI Taxonomy" id="49495"/>
    <lineage>
        <taxon>Eukaryota</taxon>
        <taxon>Viridiplantae</taxon>
        <taxon>Streptophyta</taxon>
        <taxon>Embryophyta</taxon>
        <taxon>Tracheophyta</taxon>
        <taxon>Polypodiopsida</taxon>
        <taxon>Polypodiidae</taxon>
        <taxon>Polypodiales</taxon>
        <taxon>Pteridineae</taxon>
        <taxon>Pteridaceae</taxon>
        <taxon>Parkerioideae</taxon>
        <taxon>Ceratopteris</taxon>
    </lineage>
</organism>
<dbReference type="OrthoDB" id="1933825at2759"/>
<keyword evidence="2" id="KW-0479">Metal-binding</keyword>
<sequence length="404" mass="43008">MEETRSTTSDCPGSDRDVAPYWTHRTSSPTTTASSSSAVPIAEYCRAGSCSQDADVGEGWLDLTLAPACTTAMASNLDKAPNPKAMIESHVLEPSNYSFQSAAAKVGSDAMVPSRKDVWVAGAHTEQLQQPDLHVEAEDGTGQTGEPRVFGCQFCSRKFYSSQALGGHQNAHKRERSAGRKIPKLSSPYLFSEFQSSRYPVGSMLNGVTAGAGLIGVLGSPTIASPFECPNNSQQLMARSLGIKAHSLVHKPSSFMLETPYKGPSFSPSLPLQQGRYTPLMGQQAGVGRCELASSPSSHTPSFVGVGRFESGTDSLGGSRFAAEGGMSHAPTWRASSTASALNPLSESYNEKAWNRVVSLSSHSVASLSNNSKTSLNRDLCSFLEQVKEAPHEVPRSVDLSLRL</sequence>
<dbReference type="SUPFAM" id="SSF57667">
    <property type="entry name" value="beta-beta-alpha zinc fingers"/>
    <property type="match status" value="1"/>
</dbReference>
<feature type="region of interest" description="Disordered" evidence="7">
    <location>
        <begin position="1"/>
        <end position="37"/>
    </location>
</feature>
<dbReference type="AlphaFoldDB" id="A0A8T2U5V3"/>
<comment type="subcellular location">
    <subcellularLocation>
        <location evidence="1">Nucleus</location>
    </subcellularLocation>
</comment>
<evidence type="ECO:0000256" key="7">
    <source>
        <dbReference type="SAM" id="MobiDB-lite"/>
    </source>
</evidence>